<evidence type="ECO:0000256" key="1">
    <source>
        <dbReference type="SAM" id="MobiDB-lite"/>
    </source>
</evidence>
<sequence>MRPMISVMRYSHIHIIFTSPMDAAFSKLVSSSKFSSMVQGHAILVEQNELSQVEFQTVTSAESTGMHQHSKSREQLNDGSVR</sequence>
<keyword evidence="4" id="KW-1185">Reference proteome</keyword>
<organism evidence="3">
    <name type="scientific">Gibberella zeae (strain ATCC MYA-4620 / CBS 123657 / FGSC 9075 / NRRL 31084 / PH-1)</name>
    <name type="common">Wheat head blight fungus</name>
    <name type="synonym">Fusarium graminearum</name>
    <dbReference type="NCBI Taxonomy" id="229533"/>
    <lineage>
        <taxon>Eukaryota</taxon>
        <taxon>Fungi</taxon>
        <taxon>Dikarya</taxon>
        <taxon>Ascomycota</taxon>
        <taxon>Pezizomycotina</taxon>
        <taxon>Sordariomycetes</taxon>
        <taxon>Hypocreomycetidae</taxon>
        <taxon>Hypocreales</taxon>
        <taxon>Nectriaceae</taxon>
        <taxon>Fusarium</taxon>
    </lineage>
</organism>
<reference evidence="2 4" key="4">
    <citation type="journal article" date="2015" name="BMC Genomics">
        <title>The completed genome sequence of the pathogenic ascomycete fungus Fusarium graminearum.</title>
        <authorList>
            <person name="King R."/>
            <person name="Urban M."/>
            <person name="Hammond-Kosack M.C."/>
            <person name="Hassani-Pak K."/>
            <person name="Hammond-Kosack K.E."/>
        </authorList>
    </citation>
    <scope>NUCLEOTIDE SEQUENCE [LARGE SCALE GENOMIC DNA]</scope>
    <source>
        <strain evidence="4">ATCC MYA-4620 / CBS 123657 / FGSC 9075 / NRRL 31084 / PH-1</strain>
        <strain evidence="2">PH-1</strain>
    </source>
</reference>
<evidence type="ECO:0000313" key="2">
    <source>
        <dbReference type="EMBL" id="CEF79810.1"/>
    </source>
</evidence>
<evidence type="ECO:0000313" key="4">
    <source>
        <dbReference type="Proteomes" id="UP000070720"/>
    </source>
</evidence>
<reference key="3">
    <citation type="submission" date="2014-02" db="EMBL/GenBank/DDBJ databases">
        <title>A revised Fusarium graminearum genomic reference sequence using whole shotgun re-sequencing.</title>
        <authorList>
            <person name="King R."/>
            <person name="Urban M."/>
            <person name="Hassani-Pak K."/>
            <person name="Hammond-Kosack K."/>
        </authorList>
    </citation>
    <scope>NUCLEOTIDE SEQUENCE</scope>
    <source>
        <strain>PH-1</strain>
    </source>
</reference>
<protein>
    <submittedName>
        <fullName evidence="2">Chromosome 2, complete genome</fullName>
    </submittedName>
</protein>
<evidence type="ECO:0000313" key="3">
    <source>
        <dbReference type="EnsemblFungi" id="CEF79810"/>
    </source>
</evidence>
<accession>A0A0E0S8I5</accession>
<feature type="region of interest" description="Disordered" evidence="1">
    <location>
        <begin position="59"/>
        <end position="82"/>
    </location>
</feature>
<gene>
    <name evidence="2" type="ORF">FGRAMPH1_01T16021</name>
</gene>
<dbReference type="EMBL" id="HG970333">
    <property type="protein sequence ID" value="CEF79810.1"/>
    <property type="molecule type" value="Genomic_DNA"/>
</dbReference>
<dbReference type="VEuPathDB" id="FungiDB:FGRAMPH1_01G16021"/>
<reference evidence="3 4" key="2">
    <citation type="journal article" date="2010" name="Nature">
        <title>Comparative genomics reveals mobile pathogenicity chromosomes in Fusarium.</title>
        <authorList>
            <person name="Ma L.J."/>
            <person name="van der Does H.C."/>
            <person name="Borkovich K.A."/>
            <person name="Coleman J.J."/>
            <person name="Daboussi M.J."/>
            <person name="Di Pietro A."/>
            <person name="Dufresne M."/>
            <person name="Freitag M."/>
            <person name="Grabherr M."/>
            <person name="Henrissat B."/>
            <person name="Houterman P.M."/>
            <person name="Kang S."/>
            <person name="Shim W.B."/>
            <person name="Woloshuk C."/>
            <person name="Xie X."/>
            <person name="Xu J.R."/>
            <person name="Antoniw J."/>
            <person name="Baker S.E."/>
            <person name="Bluhm B.H."/>
            <person name="Breakspear A."/>
            <person name="Brown D.W."/>
            <person name="Butchko R.A."/>
            <person name="Chapman S."/>
            <person name="Coulson R."/>
            <person name="Coutinho P.M."/>
            <person name="Danchin E.G."/>
            <person name="Diener A."/>
            <person name="Gale L.R."/>
            <person name="Gardiner D.M."/>
            <person name="Goff S."/>
            <person name="Hammond-Kosack K.E."/>
            <person name="Hilburn K."/>
            <person name="Hua-Van A."/>
            <person name="Jonkers W."/>
            <person name="Kazan K."/>
            <person name="Kodira C.D."/>
            <person name="Koehrsen M."/>
            <person name="Kumar L."/>
            <person name="Lee Y.H."/>
            <person name="Li L."/>
            <person name="Manners J.M."/>
            <person name="Miranda-Saavedra D."/>
            <person name="Mukherjee M."/>
            <person name="Park G."/>
            <person name="Park J."/>
            <person name="Park S.Y."/>
            <person name="Proctor R.H."/>
            <person name="Regev A."/>
            <person name="Ruiz-Roldan M.C."/>
            <person name="Sain D."/>
            <person name="Sakthikumar S."/>
            <person name="Sykes S."/>
            <person name="Schwartz D.C."/>
            <person name="Turgeon B.G."/>
            <person name="Wapinski I."/>
            <person name="Yoder O."/>
            <person name="Young S."/>
            <person name="Zeng Q."/>
            <person name="Zhou S."/>
            <person name="Galagan J."/>
            <person name="Cuomo C.A."/>
            <person name="Kistler H.C."/>
            <person name="Rep M."/>
        </authorList>
    </citation>
    <scope>GENOME REANNOTATION</scope>
    <source>
        <strain evidence="4">ATCC MYA-4620 / CBS 123657 / FGSC 9075 / NRRL 31084 / PH-1</strain>
        <strain evidence="3">PH-1 / ATCC MYA-4620 / FGSC 9075 / NRRL 31084</strain>
    </source>
</reference>
<name>A0A0E0S8I5_GIBZE</name>
<reference evidence="3 4" key="1">
    <citation type="journal article" date="2007" name="Science">
        <title>The Fusarium graminearum genome reveals a link between localized polymorphism and pathogen specialization.</title>
        <authorList>
            <person name="Cuomo C.A."/>
            <person name="Gueldener U."/>
            <person name="Xu J.-R."/>
            <person name="Trail F."/>
            <person name="Turgeon B.G."/>
            <person name="Di Pietro A."/>
            <person name="Walton J.D."/>
            <person name="Ma L.-J."/>
            <person name="Baker S.E."/>
            <person name="Rep M."/>
            <person name="Adam G."/>
            <person name="Antoniw J."/>
            <person name="Baldwin T."/>
            <person name="Calvo S.E."/>
            <person name="Chang Y.-L."/>
            <person name="DeCaprio D."/>
            <person name="Gale L.R."/>
            <person name="Gnerre S."/>
            <person name="Goswami R.S."/>
            <person name="Hammond-Kosack K."/>
            <person name="Harris L.J."/>
            <person name="Hilburn K."/>
            <person name="Kennell J.C."/>
            <person name="Kroken S."/>
            <person name="Magnuson J.K."/>
            <person name="Mannhaupt G."/>
            <person name="Mauceli E.W."/>
            <person name="Mewes H.-W."/>
            <person name="Mitterbauer R."/>
            <person name="Muehlbauer G."/>
            <person name="Muensterkoetter M."/>
            <person name="Nelson D."/>
            <person name="O'Donnell K."/>
            <person name="Ouellet T."/>
            <person name="Qi W."/>
            <person name="Quesneville H."/>
            <person name="Roncero M.I.G."/>
            <person name="Seong K.-Y."/>
            <person name="Tetko I.V."/>
            <person name="Urban M."/>
            <person name="Waalwijk C."/>
            <person name="Ward T.J."/>
            <person name="Yao J."/>
            <person name="Birren B.W."/>
            <person name="Kistler H.C."/>
        </authorList>
    </citation>
    <scope>NUCLEOTIDE SEQUENCE [LARGE SCALE GENOMIC DNA]</scope>
    <source>
        <strain evidence="4">ATCC MYA-4620 / CBS 123657 / FGSC 9075 / NRRL 31084 / PH-1</strain>
        <strain evidence="3">PH-1 / ATCC MYA-4620 / FGSC 9075 / NRRL 31084</strain>
    </source>
</reference>
<reference evidence="3" key="5">
    <citation type="submission" date="2017-01" db="UniProtKB">
        <authorList>
            <consortium name="EnsemblFungi"/>
        </authorList>
    </citation>
    <scope>IDENTIFICATION</scope>
    <source>
        <strain evidence="3">PH-1 / ATCC MYA-4620 / FGSC 9075 / NRRL 31084</strain>
    </source>
</reference>
<dbReference type="InParanoid" id="A0A0E0S8I5"/>
<dbReference type="AlphaFoldDB" id="A0A0E0S8I5"/>
<dbReference type="EnsemblFungi" id="CEF79810">
    <property type="protein sequence ID" value="CEF79810"/>
    <property type="gene ID" value="FGRRES_20221"/>
</dbReference>
<proteinExistence type="predicted"/>
<feature type="compositionally biased region" description="Basic and acidic residues" evidence="1">
    <location>
        <begin position="71"/>
        <end position="82"/>
    </location>
</feature>
<dbReference type="Proteomes" id="UP000070720">
    <property type="component" value="Chromosome 2"/>
</dbReference>